<evidence type="ECO:0000313" key="2">
    <source>
        <dbReference type="EMBL" id="PZO86125.1"/>
    </source>
</evidence>
<dbReference type="AlphaFoldDB" id="A0A2W5BSG7"/>
<gene>
    <name evidence="2" type="ORF">DI626_06880</name>
</gene>
<comment type="caution">
    <text evidence="2">The sequence shown here is derived from an EMBL/GenBank/DDBJ whole genome shotgun (WGS) entry which is preliminary data.</text>
</comment>
<organism evidence="2 3">
    <name type="scientific">Micavibrio aeruginosavorus</name>
    <dbReference type="NCBI Taxonomy" id="349221"/>
    <lineage>
        <taxon>Bacteria</taxon>
        <taxon>Pseudomonadati</taxon>
        <taxon>Bdellovibrionota</taxon>
        <taxon>Bdellovibrionia</taxon>
        <taxon>Bdellovibrionales</taxon>
        <taxon>Pseudobdellovibrionaceae</taxon>
        <taxon>Micavibrio</taxon>
    </lineage>
</organism>
<reference evidence="2 3" key="1">
    <citation type="submission" date="2017-08" db="EMBL/GenBank/DDBJ databases">
        <title>Infants hospitalized years apart are colonized by the same room-sourced microbial strains.</title>
        <authorList>
            <person name="Brooks B."/>
            <person name="Olm M.R."/>
            <person name="Firek B.A."/>
            <person name="Baker R."/>
            <person name="Thomas B.C."/>
            <person name="Morowitz M.J."/>
            <person name="Banfield J.F."/>
        </authorList>
    </citation>
    <scope>NUCLEOTIDE SEQUENCE [LARGE SCALE GENOMIC DNA]</scope>
    <source>
        <strain evidence="2">S2_018_000_R2_104</strain>
    </source>
</reference>
<evidence type="ECO:0008006" key="4">
    <source>
        <dbReference type="Google" id="ProtNLM"/>
    </source>
</evidence>
<feature type="region of interest" description="Disordered" evidence="1">
    <location>
        <begin position="142"/>
        <end position="162"/>
    </location>
</feature>
<name>A0A2W5BSG7_9BACT</name>
<dbReference type="Proteomes" id="UP000249557">
    <property type="component" value="Unassembled WGS sequence"/>
</dbReference>
<protein>
    <recommendedName>
        <fullName evidence="4">Flagellar protein FlgN</fullName>
    </recommendedName>
</protein>
<sequence length="162" mass="18031">MFNQKSAAEAPAKQGYTVPADTNVAILHTIIAVTALRDVLIKETDALKQSKTSLFLELQEEKVEVARRYEILVSNLMDRGAEIKNADVKLKEQLQRLQADFSKVSAENIEWIKRMENATKRLGETIMNSARKAAESQTQFAYGSGGTMQKPGKTMIGLDERA</sequence>
<evidence type="ECO:0000313" key="3">
    <source>
        <dbReference type="Proteomes" id="UP000249557"/>
    </source>
</evidence>
<evidence type="ECO:0000256" key="1">
    <source>
        <dbReference type="SAM" id="MobiDB-lite"/>
    </source>
</evidence>
<proteinExistence type="predicted"/>
<dbReference type="EMBL" id="QFNK01000128">
    <property type="protein sequence ID" value="PZO86125.1"/>
    <property type="molecule type" value="Genomic_DNA"/>
</dbReference>
<accession>A0A2W5BSG7</accession>